<evidence type="ECO:0000313" key="2">
    <source>
        <dbReference type="EMBL" id="KIY71684.1"/>
    </source>
</evidence>
<dbReference type="AlphaFoldDB" id="A0A0D7BNF0"/>
<gene>
    <name evidence="2" type="ORF">CYLTODRAFT_103433</name>
</gene>
<evidence type="ECO:0000256" key="1">
    <source>
        <dbReference type="SAM" id="MobiDB-lite"/>
    </source>
</evidence>
<feature type="compositionally biased region" description="Basic residues" evidence="1">
    <location>
        <begin position="140"/>
        <end position="156"/>
    </location>
</feature>
<dbReference type="Proteomes" id="UP000054007">
    <property type="component" value="Unassembled WGS sequence"/>
</dbReference>
<reference evidence="2 3" key="1">
    <citation type="journal article" date="2015" name="Fungal Genet. Biol.">
        <title>Evolution of novel wood decay mechanisms in Agaricales revealed by the genome sequences of Fistulina hepatica and Cylindrobasidium torrendii.</title>
        <authorList>
            <person name="Floudas D."/>
            <person name="Held B.W."/>
            <person name="Riley R."/>
            <person name="Nagy L.G."/>
            <person name="Koehler G."/>
            <person name="Ransdell A.S."/>
            <person name="Younus H."/>
            <person name="Chow J."/>
            <person name="Chiniquy J."/>
            <person name="Lipzen A."/>
            <person name="Tritt A."/>
            <person name="Sun H."/>
            <person name="Haridas S."/>
            <person name="LaButti K."/>
            <person name="Ohm R.A."/>
            <person name="Kues U."/>
            <person name="Blanchette R.A."/>
            <person name="Grigoriev I.V."/>
            <person name="Minto R.E."/>
            <person name="Hibbett D.S."/>
        </authorList>
    </citation>
    <scope>NUCLEOTIDE SEQUENCE [LARGE SCALE GENOMIC DNA]</scope>
    <source>
        <strain evidence="2 3">FP15055 ss-10</strain>
    </source>
</reference>
<accession>A0A0D7BNF0</accession>
<evidence type="ECO:0000313" key="3">
    <source>
        <dbReference type="Proteomes" id="UP000054007"/>
    </source>
</evidence>
<sequence length="156" mass="17232">MALNDGGALLALAEIAAQHSPSFPPAPASEYVDVPMKLLGGGIGTQHIHDVCLCTTGCWARSGASQPTVMLTCPVLHSSYHYCILRPLDVHPHHPDTVSLRLTRVTSTIRYRPPVQTNMSTHLSVLKTTTIRPATNTETKRRRRKRKRRTSKMMLA</sequence>
<name>A0A0D7BNF0_9AGAR</name>
<proteinExistence type="predicted"/>
<keyword evidence="3" id="KW-1185">Reference proteome</keyword>
<dbReference type="EMBL" id="KN880451">
    <property type="protein sequence ID" value="KIY71684.1"/>
    <property type="molecule type" value="Genomic_DNA"/>
</dbReference>
<protein>
    <submittedName>
        <fullName evidence="2">Uncharacterized protein</fullName>
    </submittedName>
</protein>
<organism evidence="2 3">
    <name type="scientific">Cylindrobasidium torrendii FP15055 ss-10</name>
    <dbReference type="NCBI Taxonomy" id="1314674"/>
    <lineage>
        <taxon>Eukaryota</taxon>
        <taxon>Fungi</taxon>
        <taxon>Dikarya</taxon>
        <taxon>Basidiomycota</taxon>
        <taxon>Agaricomycotina</taxon>
        <taxon>Agaricomycetes</taxon>
        <taxon>Agaricomycetidae</taxon>
        <taxon>Agaricales</taxon>
        <taxon>Marasmiineae</taxon>
        <taxon>Physalacriaceae</taxon>
        <taxon>Cylindrobasidium</taxon>
    </lineage>
</organism>
<feature type="region of interest" description="Disordered" evidence="1">
    <location>
        <begin position="131"/>
        <end position="156"/>
    </location>
</feature>